<gene>
    <name evidence="1" type="ORF">P343_17440</name>
</gene>
<dbReference type="Proteomes" id="UP000018296">
    <property type="component" value="Unassembled WGS sequence"/>
</dbReference>
<sequence length="29" mass="3352">MIASDIFIGFTFGSYRKSKLKKRIKMIGD</sequence>
<organism evidence="1 2">
    <name type="scientific">Sporolactobacillus laevolacticus DSM 442</name>
    <dbReference type="NCBI Taxonomy" id="1395513"/>
    <lineage>
        <taxon>Bacteria</taxon>
        <taxon>Bacillati</taxon>
        <taxon>Bacillota</taxon>
        <taxon>Bacilli</taxon>
        <taxon>Bacillales</taxon>
        <taxon>Sporolactobacillaceae</taxon>
        <taxon>Sporolactobacillus</taxon>
    </lineage>
</organism>
<comment type="caution">
    <text evidence="1">The sequence shown here is derived from an EMBL/GenBank/DDBJ whole genome shotgun (WGS) entry which is preliminary data.</text>
</comment>
<evidence type="ECO:0000313" key="2">
    <source>
        <dbReference type="Proteomes" id="UP000018296"/>
    </source>
</evidence>
<dbReference type="STRING" id="1395513.P343_17440"/>
<dbReference type="EMBL" id="AWTC01000025">
    <property type="protein sequence ID" value="EST10376.1"/>
    <property type="molecule type" value="Genomic_DNA"/>
</dbReference>
<protein>
    <submittedName>
        <fullName evidence="1">Uncharacterized protein</fullName>
    </submittedName>
</protein>
<dbReference type="AlphaFoldDB" id="V6IV83"/>
<accession>V6IV83</accession>
<name>V6IV83_9BACL</name>
<evidence type="ECO:0000313" key="1">
    <source>
        <dbReference type="EMBL" id="EST10376.1"/>
    </source>
</evidence>
<proteinExistence type="predicted"/>
<reference evidence="1 2" key="1">
    <citation type="journal article" date="2013" name="Genome Announc.">
        <title>Genome Sequence of Sporolactobacillus laevolacticus DSM442, an Efficient Polymer-Grade D-Lactate Producer from Agricultural Waste Cottonseed as a Nitrogen Source.</title>
        <authorList>
            <person name="Wang H."/>
            <person name="Wang L."/>
            <person name="Ju J."/>
            <person name="Yu B."/>
            <person name="Ma Y."/>
        </authorList>
    </citation>
    <scope>NUCLEOTIDE SEQUENCE [LARGE SCALE GENOMIC DNA]</scope>
    <source>
        <strain evidence="1 2">DSM 442</strain>
    </source>
</reference>
<keyword evidence="2" id="KW-1185">Reference proteome</keyword>